<evidence type="ECO:0000256" key="7">
    <source>
        <dbReference type="PIRSR" id="PIRSR028774-1"/>
    </source>
</evidence>
<dbReference type="InterPro" id="IPR029063">
    <property type="entry name" value="SAM-dependent_MTases_sf"/>
</dbReference>
<feature type="domain" description="Ribosomal RNA methyltransferase FtsJ" evidence="9">
    <location>
        <begin position="199"/>
        <end position="290"/>
    </location>
</feature>
<reference evidence="12 13" key="1">
    <citation type="submission" date="2019-09" db="EMBL/GenBank/DDBJ databases">
        <title>Ecophysiology of the spiral-shaped methanotroph Methylospira mobilis as revealed by the complete genome sequence.</title>
        <authorList>
            <person name="Oshkin I.Y."/>
            <person name="Dedysh S.N."/>
            <person name="Miroshnikov K."/>
            <person name="Danilova O.V."/>
            <person name="Hakobyan A."/>
            <person name="Liesack W."/>
        </authorList>
    </citation>
    <scope>NUCLEOTIDE SEQUENCE [LARGE SCALE GENOMIC DNA]</scope>
    <source>
        <strain evidence="12 13">Shm1</strain>
    </source>
</reference>
<dbReference type="SUPFAM" id="SSF53335">
    <property type="entry name" value="S-adenosyl-L-methionine-dependent methyltransferases"/>
    <property type="match status" value="1"/>
</dbReference>
<accession>A0A5Q0BKB0</accession>
<dbReference type="GO" id="GO:0008757">
    <property type="term" value="F:S-adenosylmethionine-dependent methyltransferase activity"/>
    <property type="evidence" value="ECO:0007669"/>
    <property type="project" value="UniProtKB-UniRule"/>
</dbReference>
<keyword evidence="4 6" id="KW-0808">Transferase</keyword>
<dbReference type="Gene3D" id="3.30.70.2810">
    <property type="match status" value="1"/>
</dbReference>
<dbReference type="Pfam" id="PF18125">
    <property type="entry name" value="RlmM_FDX"/>
    <property type="match status" value="1"/>
</dbReference>
<keyword evidence="1 6" id="KW-0963">Cytoplasm</keyword>
<dbReference type="OrthoDB" id="154490at2"/>
<dbReference type="Proteomes" id="UP000325755">
    <property type="component" value="Chromosome"/>
</dbReference>
<dbReference type="KEGG" id="mmob:F6R98_18365"/>
<feature type="binding site" evidence="6 8">
    <location>
        <position position="287"/>
    </location>
    <ligand>
        <name>S-adenosyl-L-methionine</name>
        <dbReference type="ChEBI" id="CHEBI:59789"/>
    </ligand>
</feature>
<comment type="function">
    <text evidence="6">Catalyzes the 2'-O-methylation at nucleotide C2498 in 23S rRNA.</text>
</comment>
<keyword evidence="5 6" id="KW-0949">S-adenosyl-L-methionine</keyword>
<comment type="similarity">
    <text evidence="6">Belongs to the class I-like SAM-binding methyltransferase superfamily. RNA methyltransferase RlmE family. RlmM subfamily.</text>
</comment>
<protein>
    <recommendedName>
        <fullName evidence="6">Ribosomal RNA large subunit methyltransferase M</fullName>
        <ecNumber evidence="6">2.1.1.186</ecNumber>
    </recommendedName>
    <alternativeName>
        <fullName evidence="6">23S rRNA (cytidine2498-2'-O)-methyltransferase</fullName>
    </alternativeName>
    <alternativeName>
        <fullName evidence="6">23S rRNA 2'-O-ribose methyltransferase RlmM</fullName>
    </alternativeName>
</protein>
<evidence type="ECO:0000313" key="13">
    <source>
        <dbReference type="Proteomes" id="UP000325755"/>
    </source>
</evidence>
<dbReference type="FunCoup" id="A0A5Q0BKB0">
    <property type="interactions" value="24"/>
</dbReference>
<dbReference type="PANTHER" id="PTHR37524">
    <property type="entry name" value="RIBOSOMAL RNA LARGE SUBUNIT METHYLTRANSFERASE M"/>
    <property type="match status" value="1"/>
</dbReference>
<comment type="catalytic activity">
    <reaction evidence="6">
        <text>cytidine(2498) in 23S rRNA + S-adenosyl-L-methionine = 2'-O-methylcytidine(2498) in 23S rRNA + S-adenosyl-L-homocysteine + H(+)</text>
        <dbReference type="Rhea" id="RHEA:42788"/>
        <dbReference type="Rhea" id="RHEA-COMP:10244"/>
        <dbReference type="Rhea" id="RHEA-COMP:10245"/>
        <dbReference type="ChEBI" id="CHEBI:15378"/>
        <dbReference type="ChEBI" id="CHEBI:57856"/>
        <dbReference type="ChEBI" id="CHEBI:59789"/>
        <dbReference type="ChEBI" id="CHEBI:74495"/>
        <dbReference type="ChEBI" id="CHEBI:82748"/>
        <dbReference type="EC" id="2.1.1.186"/>
    </reaction>
</comment>
<sequence>MDNQINASVTSTPLQHLLLYCRPGFEKECAAEIQNTLLDSDVAGYANAQPDSGFVLFTPYEAHEIPRLMREIRFFELIFARQLIFTAPVLTDLPPDDRITPLLNCAESLSPYYSEILLETADTNEAKSLSVFVRKFAGPLAKAATLRGMSESGSKKKHPGLHLFFSDSSKAYVGLSRSGNSSPWLMGIPRLKFPRSAPSRSTLKLEEAFHFFLGENPRQLEPAMTAVDLGAAPGGWTWQLVKRSIRVTAVDNGPMDRQLLESGIVEHVRADGFRFRPVKPVDWLVCDMVEQPARIARLVAQWMAEGLCRYAIFNLKLPMKKRYDEVRRCRELMEVMLDDAEVPFQLRFKQLYHDREEVTGYLARL</sequence>
<keyword evidence="3 6" id="KW-0489">Methyltransferase</keyword>
<evidence type="ECO:0000259" key="11">
    <source>
        <dbReference type="Pfam" id="PF21239"/>
    </source>
</evidence>
<dbReference type="EMBL" id="CP044205">
    <property type="protein sequence ID" value="QFY44355.1"/>
    <property type="molecule type" value="Genomic_DNA"/>
</dbReference>
<name>A0A5Q0BKB0_9GAMM</name>
<dbReference type="Pfam" id="PF21239">
    <property type="entry name" value="RLMM_N"/>
    <property type="match status" value="1"/>
</dbReference>
<evidence type="ECO:0000256" key="3">
    <source>
        <dbReference type="ARBA" id="ARBA00022603"/>
    </source>
</evidence>
<dbReference type="GO" id="GO:0006364">
    <property type="term" value="P:rRNA processing"/>
    <property type="evidence" value="ECO:0007669"/>
    <property type="project" value="UniProtKB-UniRule"/>
</dbReference>
<feature type="domain" description="RlmM ferredoxin-like" evidence="10">
    <location>
        <begin position="15"/>
        <end position="84"/>
    </location>
</feature>
<evidence type="ECO:0000259" key="9">
    <source>
        <dbReference type="Pfam" id="PF01728"/>
    </source>
</evidence>
<dbReference type="RefSeq" id="WP_153250320.1">
    <property type="nucleotide sequence ID" value="NZ_CP044205.1"/>
</dbReference>
<dbReference type="EC" id="2.1.1.186" evidence="6"/>
<comment type="subunit">
    <text evidence="6">Monomer.</text>
</comment>
<feature type="domain" description="Ribosomal RNA large subunit methyltransferase M THUMP-like" evidence="11">
    <location>
        <begin position="97"/>
        <end position="176"/>
    </location>
</feature>
<evidence type="ECO:0000256" key="6">
    <source>
        <dbReference type="HAMAP-Rule" id="MF_01551"/>
    </source>
</evidence>
<dbReference type="GO" id="GO:0005737">
    <property type="term" value="C:cytoplasm"/>
    <property type="evidence" value="ECO:0007669"/>
    <property type="project" value="UniProtKB-SubCell"/>
</dbReference>
<dbReference type="PANTHER" id="PTHR37524:SF2">
    <property type="entry name" value="RIBOSOMAL RNA METHYLTRANSFERASE FTSJ DOMAIN-CONTAINING PROTEIN"/>
    <property type="match status" value="1"/>
</dbReference>
<feature type="binding site" evidence="6 8">
    <location>
        <position position="201"/>
    </location>
    <ligand>
        <name>S-adenosyl-L-methionine</name>
        <dbReference type="ChEBI" id="CHEBI:59789"/>
    </ligand>
</feature>
<proteinExistence type="inferred from homology"/>
<gene>
    <name evidence="6 12" type="primary">rlmM</name>
    <name evidence="12" type="ORF">F6R98_18365</name>
</gene>
<keyword evidence="13" id="KW-1185">Reference proteome</keyword>
<dbReference type="GO" id="GO:0032259">
    <property type="term" value="P:methylation"/>
    <property type="evidence" value="ECO:0007669"/>
    <property type="project" value="UniProtKB-KW"/>
</dbReference>
<feature type="binding site" evidence="6 8">
    <location>
        <position position="251"/>
    </location>
    <ligand>
        <name>S-adenosyl-L-methionine</name>
        <dbReference type="ChEBI" id="CHEBI:59789"/>
    </ligand>
</feature>
<evidence type="ECO:0000256" key="1">
    <source>
        <dbReference type="ARBA" id="ARBA00022490"/>
    </source>
</evidence>
<feature type="binding site" evidence="6 8">
    <location>
        <position position="271"/>
    </location>
    <ligand>
        <name>S-adenosyl-L-methionine</name>
        <dbReference type="ChEBI" id="CHEBI:59789"/>
    </ligand>
</feature>
<dbReference type="NCBIfam" id="NF008734">
    <property type="entry name" value="PRK11760.1"/>
    <property type="match status" value="1"/>
</dbReference>
<dbReference type="InterPro" id="IPR002877">
    <property type="entry name" value="RNA_MeTrfase_FtsJ_dom"/>
</dbReference>
<dbReference type="InterPro" id="IPR040739">
    <property type="entry name" value="RlmM_FDX"/>
</dbReference>
<comment type="subcellular location">
    <subcellularLocation>
        <location evidence="6">Cytoplasm</location>
    </subcellularLocation>
</comment>
<evidence type="ECO:0000256" key="5">
    <source>
        <dbReference type="ARBA" id="ARBA00022691"/>
    </source>
</evidence>
<dbReference type="Pfam" id="PF01728">
    <property type="entry name" value="FtsJ"/>
    <property type="match status" value="1"/>
</dbReference>
<evidence type="ECO:0000256" key="2">
    <source>
        <dbReference type="ARBA" id="ARBA00022552"/>
    </source>
</evidence>
<organism evidence="12 13">
    <name type="scientific">Candidatus Methylospira mobilis</name>
    <dbReference type="NCBI Taxonomy" id="1808979"/>
    <lineage>
        <taxon>Bacteria</taxon>
        <taxon>Pseudomonadati</taxon>
        <taxon>Pseudomonadota</taxon>
        <taxon>Gammaproteobacteria</taxon>
        <taxon>Methylococcales</taxon>
        <taxon>Methylococcaceae</taxon>
        <taxon>Candidatus Methylospira</taxon>
    </lineage>
</organism>
<dbReference type="PIRSF" id="PIRSF028774">
    <property type="entry name" value="UCP028774"/>
    <property type="match status" value="1"/>
</dbReference>
<evidence type="ECO:0000256" key="8">
    <source>
        <dbReference type="PIRSR" id="PIRSR028774-2"/>
    </source>
</evidence>
<dbReference type="Gene3D" id="3.30.2300.20">
    <property type="match status" value="1"/>
</dbReference>
<dbReference type="AlphaFoldDB" id="A0A5Q0BKB0"/>
<evidence type="ECO:0000313" key="12">
    <source>
        <dbReference type="EMBL" id="QFY44355.1"/>
    </source>
</evidence>
<dbReference type="Gene3D" id="3.40.50.150">
    <property type="entry name" value="Vaccinia Virus protein VP39"/>
    <property type="match status" value="1"/>
</dbReference>
<dbReference type="InterPro" id="IPR011224">
    <property type="entry name" value="rRNA_MeTrfase_M"/>
</dbReference>
<feature type="binding site" evidence="6 8">
    <location>
        <begin position="232"/>
        <end position="235"/>
    </location>
    <ligand>
        <name>S-adenosyl-L-methionine</name>
        <dbReference type="ChEBI" id="CHEBI:59789"/>
    </ligand>
</feature>
<feature type="active site" description="Proton acceptor" evidence="6 7">
    <location>
        <position position="316"/>
    </location>
</feature>
<evidence type="ECO:0000259" key="10">
    <source>
        <dbReference type="Pfam" id="PF18125"/>
    </source>
</evidence>
<dbReference type="InterPro" id="IPR048646">
    <property type="entry name" value="RlmM_THUMP-like"/>
</dbReference>
<dbReference type="InParanoid" id="A0A5Q0BKB0"/>
<evidence type="ECO:0000256" key="4">
    <source>
        <dbReference type="ARBA" id="ARBA00022679"/>
    </source>
</evidence>
<keyword evidence="2 6" id="KW-0698">rRNA processing</keyword>
<dbReference type="HAMAP" id="MF_01551">
    <property type="entry name" value="23SrRNA_methyltr_M"/>
    <property type="match status" value="1"/>
</dbReference>